<feature type="transmembrane region" description="Helical" evidence="1">
    <location>
        <begin position="31"/>
        <end position="54"/>
    </location>
</feature>
<reference evidence="2" key="1">
    <citation type="submission" date="2021-01" db="EMBL/GenBank/DDBJ databases">
        <authorList>
            <person name="Corre E."/>
            <person name="Pelletier E."/>
            <person name="Niang G."/>
            <person name="Scheremetjew M."/>
            <person name="Finn R."/>
            <person name="Kale V."/>
            <person name="Holt S."/>
            <person name="Cochrane G."/>
            <person name="Meng A."/>
            <person name="Brown T."/>
            <person name="Cohen L."/>
        </authorList>
    </citation>
    <scope>NUCLEOTIDE SEQUENCE</scope>
    <source>
        <strain evidence="2">GSBS06</strain>
    </source>
</reference>
<dbReference type="EMBL" id="HBIN01021535">
    <property type="protein sequence ID" value="CAE0446518.1"/>
    <property type="molecule type" value="Transcribed_RNA"/>
</dbReference>
<evidence type="ECO:0000256" key="1">
    <source>
        <dbReference type="SAM" id="Phobius"/>
    </source>
</evidence>
<proteinExistence type="predicted"/>
<name>A0A7S3V228_9STRA</name>
<keyword evidence="1" id="KW-0472">Membrane</keyword>
<organism evidence="2">
    <name type="scientific">Aplanochytrium stocchinoi</name>
    <dbReference type="NCBI Taxonomy" id="215587"/>
    <lineage>
        <taxon>Eukaryota</taxon>
        <taxon>Sar</taxon>
        <taxon>Stramenopiles</taxon>
        <taxon>Bigyra</taxon>
        <taxon>Labyrinthulomycetes</taxon>
        <taxon>Thraustochytrida</taxon>
        <taxon>Thraustochytriidae</taxon>
        <taxon>Aplanochytrium</taxon>
    </lineage>
</organism>
<keyword evidence="1" id="KW-0812">Transmembrane</keyword>
<dbReference type="AlphaFoldDB" id="A0A7S3V228"/>
<gene>
    <name evidence="2" type="ORF">ASTO00021_LOCUS16509</name>
</gene>
<evidence type="ECO:0000313" key="2">
    <source>
        <dbReference type="EMBL" id="CAE0446518.1"/>
    </source>
</evidence>
<dbReference type="InterPro" id="IPR027417">
    <property type="entry name" value="P-loop_NTPase"/>
</dbReference>
<keyword evidence="1" id="KW-1133">Transmembrane helix</keyword>
<accession>A0A7S3V228</accession>
<dbReference type="Gene3D" id="3.40.50.300">
    <property type="entry name" value="P-loop containing nucleotide triphosphate hydrolases"/>
    <property type="match status" value="1"/>
</dbReference>
<sequence length="418" mass="48998">MTIEDENLIDHDVTVGKGKNMKSLFRQIHKWCCSSILVLLVALLIFATFVYTYLLANRHRHETQYHENVKTDFILEPSPTYMQKEDNESLISQPLNDEIHRDQLSMKANPVEVIDHSKEIVSLMHISKTGVTTLYREMRHLRKYKCDYCVDVNFAFVSPGFDEQCRVDLERRRGGKRIGSLFRNPLSHVYSQYLECKYDRWGRIRTHGTEFPRDAEDEKTGRMPAYEKWLHHFIDDVHDRKIIPNRTRTDHNDYRCYHPYNMQTRYLFCDSYAQDFTGPRTEFPHHFDGTSQLKDFDPLQVKKILREMWFVGILEYYDVSVCMFKYQVSGVLPPTCGCEKASSNSTDGSSATAKTGRKRKILVHGVPKHSLSNLSENIISMTKQLVRQDLETYEMAKAEYFSRVETLREKTGIKLICT</sequence>
<protein>
    <submittedName>
        <fullName evidence="2">Uncharacterized protein</fullName>
    </submittedName>
</protein>